<dbReference type="PROSITE" id="PS50106">
    <property type="entry name" value="PDZ"/>
    <property type="match status" value="1"/>
</dbReference>
<keyword evidence="6" id="KW-0732">Signal</keyword>
<dbReference type="GO" id="GO:0030288">
    <property type="term" value="C:outer membrane-bounded periplasmic space"/>
    <property type="evidence" value="ECO:0007669"/>
    <property type="project" value="TreeGrafter"/>
</dbReference>
<dbReference type="CDD" id="cd07560">
    <property type="entry name" value="Peptidase_S41_CPP"/>
    <property type="match status" value="1"/>
</dbReference>
<dbReference type="PANTHER" id="PTHR32060:SF30">
    <property type="entry name" value="CARBOXY-TERMINAL PROCESSING PROTEASE CTPA"/>
    <property type="match status" value="1"/>
</dbReference>
<dbReference type="GO" id="GO:0006508">
    <property type="term" value="P:proteolysis"/>
    <property type="evidence" value="ECO:0007669"/>
    <property type="project" value="UniProtKB-KW"/>
</dbReference>
<sequence length="431" mass="44055">MPGPSMFVPRRRARHAAALTLVFAGVLATGAAAGSWSADAQEGRERSRTRTFAHPAGAPGGAAEDQAPALPVDRRAVEAAAAQAAQDGKSGSEAATEVVTRSGDRWSAVYSAREYEGFARSLDGGYVGVGLSARRSAEGRTEVDSVRPGSPAARAGIRPGDRIRSVDGQEVDGFPVTEVVARLRGDAAAPGRWGGSGEGDGGNGPPSAVGVPGTPVTVGLRRGDRVWDRTLYRARLVTESVAVERLQDEGTGARATRIKVESFTRGTGERVGRAVRAAGPAEGILLDLRGNSGGLVTEAVTAASAFLDGGLVATYDVRGSQRALEARPGGATRPPLVVLVDGGTMSAAELLTGALQDRGRAVVVGSPTFGKGSVQMPTRLADGSVAELTVGHYRTPGGRTVDGRGIAPDLVVRGDAERRARTVLSGLGGGS</sequence>
<dbReference type="InterPro" id="IPR005151">
    <property type="entry name" value="Tail-specific_protease"/>
</dbReference>
<dbReference type="GO" id="GO:0008236">
    <property type="term" value="F:serine-type peptidase activity"/>
    <property type="evidence" value="ECO:0007669"/>
    <property type="project" value="UniProtKB-KW"/>
</dbReference>
<name>A0A2A2DC57_9ACTN</name>
<keyword evidence="3" id="KW-0378">Hydrolase</keyword>
<dbReference type="Gene3D" id="2.30.42.10">
    <property type="match status" value="1"/>
</dbReference>
<evidence type="ECO:0000256" key="2">
    <source>
        <dbReference type="ARBA" id="ARBA00022670"/>
    </source>
</evidence>
<dbReference type="SMART" id="SM00245">
    <property type="entry name" value="TSPc"/>
    <property type="match status" value="1"/>
</dbReference>
<dbReference type="InterPro" id="IPR001478">
    <property type="entry name" value="PDZ"/>
</dbReference>
<feature type="compositionally biased region" description="Gly residues" evidence="5">
    <location>
        <begin position="192"/>
        <end position="204"/>
    </location>
</feature>
<protein>
    <submittedName>
        <fullName evidence="8">Peptidase S41</fullName>
    </submittedName>
</protein>
<dbReference type="AlphaFoldDB" id="A0A2A2DC57"/>
<keyword evidence="2" id="KW-0645">Protease</keyword>
<evidence type="ECO:0000256" key="3">
    <source>
        <dbReference type="ARBA" id="ARBA00022801"/>
    </source>
</evidence>
<dbReference type="InterPro" id="IPR036034">
    <property type="entry name" value="PDZ_sf"/>
</dbReference>
<accession>A0A2A2DC57</accession>
<feature type="compositionally biased region" description="Low complexity" evidence="5">
    <location>
        <begin position="53"/>
        <end position="69"/>
    </location>
</feature>
<dbReference type="Pfam" id="PF03572">
    <property type="entry name" value="Peptidase_S41"/>
    <property type="match status" value="1"/>
</dbReference>
<dbReference type="EMBL" id="NSJV01000192">
    <property type="protein sequence ID" value="PAU49095.1"/>
    <property type="molecule type" value="Genomic_DNA"/>
</dbReference>
<feature type="compositionally biased region" description="Low complexity" evidence="5">
    <location>
        <begin position="205"/>
        <end position="216"/>
    </location>
</feature>
<dbReference type="SUPFAM" id="SSF50156">
    <property type="entry name" value="PDZ domain-like"/>
    <property type="match status" value="1"/>
</dbReference>
<dbReference type="SMART" id="SM00228">
    <property type="entry name" value="PDZ"/>
    <property type="match status" value="1"/>
</dbReference>
<dbReference type="PANTHER" id="PTHR32060">
    <property type="entry name" value="TAIL-SPECIFIC PROTEASE"/>
    <property type="match status" value="1"/>
</dbReference>
<dbReference type="Pfam" id="PF17820">
    <property type="entry name" value="PDZ_6"/>
    <property type="match status" value="1"/>
</dbReference>
<dbReference type="Gene3D" id="3.30.750.44">
    <property type="match status" value="1"/>
</dbReference>
<dbReference type="RefSeq" id="WP_095580360.1">
    <property type="nucleotide sequence ID" value="NZ_JAJQQQ010000023.1"/>
</dbReference>
<feature type="region of interest" description="Disordered" evidence="5">
    <location>
        <begin position="35"/>
        <end position="97"/>
    </location>
</feature>
<comment type="caution">
    <text evidence="8">The sequence shown here is derived from an EMBL/GenBank/DDBJ whole genome shotgun (WGS) entry which is preliminary data.</text>
</comment>
<reference evidence="8 9" key="1">
    <citation type="submission" date="2017-08" db="EMBL/GenBank/DDBJ databases">
        <title>Genome sequence of Streptomyces albireticuli NRRL B-1670.</title>
        <authorList>
            <person name="Graham D.E."/>
            <person name="Mahan K.M."/>
            <person name="Klingeman D.M."/>
            <person name="Hettich R.L."/>
            <person name="Parry R.J."/>
            <person name="Spain J.C."/>
        </authorList>
    </citation>
    <scope>NUCLEOTIDE SEQUENCE [LARGE SCALE GENOMIC DNA]</scope>
    <source>
        <strain evidence="8 9">NRRL B-1670</strain>
    </source>
</reference>
<keyword evidence="9" id="KW-1185">Reference proteome</keyword>
<dbReference type="InterPro" id="IPR004447">
    <property type="entry name" value="Peptidase_S41A"/>
</dbReference>
<proteinExistence type="inferred from homology"/>
<evidence type="ECO:0000313" key="8">
    <source>
        <dbReference type="EMBL" id="PAU49095.1"/>
    </source>
</evidence>
<dbReference type="GO" id="GO:0007165">
    <property type="term" value="P:signal transduction"/>
    <property type="evidence" value="ECO:0007669"/>
    <property type="project" value="TreeGrafter"/>
</dbReference>
<feature type="domain" description="PDZ" evidence="7">
    <location>
        <begin position="118"/>
        <end position="184"/>
    </location>
</feature>
<dbReference type="GO" id="GO:0004175">
    <property type="term" value="F:endopeptidase activity"/>
    <property type="evidence" value="ECO:0007669"/>
    <property type="project" value="TreeGrafter"/>
</dbReference>
<keyword evidence="4" id="KW-0720">Serine protease</keyword>
<feature type="signal peptide" evidence="6">
    <location>
        <begin position="1"/>
        <end position="40"/>
    </location>
</feature>
<organism evidence="8 9">
    <name type="scientific">Streptomyces albireticuli</name>
    <dbReference type="NCBI Taxonomy" id="1940"/>
    <lineage>
        <taxon>Bacteria</taxon>
        <taxon>Bacillati</taxon>
        <taxon>Actinomycetota</taxon>
        <taxon>Actinomycetes</taxon>
        <taxon>Kitasatosporales</taxon>
        <taxon>Streptomycetaceae</taxon>
        <taxon>Streptomyces</taxon>
    </lineage>
</organism>
<evidence type="ECO:0000256" key="5">
    <source>
        <dbReference type="SAM" id="MobiDB-lite"/>
    </source>
</evidence>
<feature type="chain" id="PRO_5013127295" evidence="6">
    <location>
        <begin position="41"/>
        <end position="431"/>
    </location>
</feature>
<evidence type="ECO:0000256" key="6">
    <source>
        <dbReference type="SAM" id="SignalP"/>
    </source>
</evidence>
<dbReference type="Proteomes" id="UP000218944">
    <property type="component" value="Unassembled WGS sequence"/>
</dbReference>
<dbReference type="InterPro" id="IPR029045">
    <property type="entry name" value="ClpP/crotonase-like_dom_sf"/>
</dbReference>
<feature type="region of interest" description="Disordered" evidence="5">
    <location>
        <begin position="140"/>
        <end position="167"/>
    </location>
</feature>
<evidence type="ECO:0000259" key="7">
    <source>
        <dbReference type="PROSITE" id="PS50106"/>
    </source>
</evidence>
<dbReference type="InterPro" id="IPR041489">
    <property type="entry name" value="PDZ_6"/>
</dbReference>
<gene>
    <name evidence="8" type="ORF">CK936_09690</name>
</gene>
<evidence type="ECO:0000256" key="1">
    <source>
        <dbReference type="ARBA" id="ARBA00009179"/>
    </source>
</evidence>
<evidence type="ECO:0000256" key="4">
    <source>
        <dbReference type="ARBA" id="ARBA00022825"/>
    </source>
</evidence>
<comment type="similarity">
    <text evidence="1">Belongs to the peptidase S41A family.</text>
</comment>
<evidence type="ECO:0000313" key="9">
    <source>
        <dbReference type="Proteomes" id="UP000218944"/>
    </source>
</evidence>
<feature type="region of interest" description="Disordered" evidence="5">
    <location>
        <begin position="188"/>
        <end position="216"/>
    </location>
</feature>
<dbReference type="SUPFAM" id="SSF52096">
    <property type="entry name" value="ClpP/crotonase"/>
    <property type="match status" value="1"/>
</dbReference>
<dbReference type="Gene3D" id="3.90.226.10">
    <property type="entry name" value="2-enoyl-CoA Hydratase, Chain A, domain 1"/>
    <property type="match status" value="1"/>
</dbReference>